<dbReference type="EMBL" id="CDMZ01005820">
    <property type="protein sequence ID" value="CUC10864.1"/>
    <property type="molecule type" value="Genomic_DNA"/>
</dbReference>
<evidence type="ECO:0000313" key="3">
    <source>
        <dbReference type="EMBL" id="CUC10865.1"/>
    </source>
</evidence>
<feature type="compositionally biased region" description="Acidic residues" evidence="1">
    <location>
        <begin position="472"/>
        <end position="493"/>
    </location>
</feature>
<dbReference type="AlphaFoldDB" id="A0A0K6SB30"/>
<evidence type="ECO:0000256" key="1">
    <source>
        <dbReference type="SAM" id="MobiDB-lite"/>
    </source>
</evidence>
<feature type="compositionally biased region" description="Basic and acidic residues" evidence="1">
    <location>
        <begin position="373"/>
        <end position="393"/>
    </location>
</feature>
<organism evidence="2">
    <name type="scientific">Chromera velia CCMP2878</name>
    <dbReference type="NCBI Taxonomy" id="1169474"/>
    <lineage>
        <taxon>Eukaryota</taxon>
        <taxon>Sar</taxon>
        <taxon>Alveolata</taxon>
        <taxon>Colpodellida</taxon>
        <taxon>Chromeraceae</taxon>
        <taxon>Chromera</taxon>
    </lineage>
</organism>
<sequence length="527" mass="58996">MDPNGGRDASSRPNQKAGLKRNHSDNKKAQELEEKKNEREYEKFRGTNPQNGKKMKKQQGRDAEEERDGENGKADDVSIGGDTTHCDREFWREAELLRPCLRFPNSADLREGDKRVKLLESYITSAAGKTIVDNNNLTSKLYEVIFKGFFSEFGSCLPPTLNLHKAGKDPKGFLKQLNLLSRPGSEYHDEMKGELKVLRDIAGNAASVFANGDEVFNFFVNTLHLDMETPHSFVQNAAYGTGGVFGSEAAFAAMFYAKSIAGIQVRVQWMPDVCHLTSIIKFLQEAIRDANETLRCPAPPVLTPEEREKLTVRINKVEEYLGDALFPQRAEWGEEIFSQIWSQKSGFLNYEKKDEGGNEGGLQRLQLLSHVREGDDLEGDVDRGSVSHGRGEEAGQSNANGEEGVARVGDEIREESEVLSASLNGREEDEEEGERCVEVQNRKGAERDRRRFRKESEKSDEDEQGQRALFCSDDEADEDEDEGGSDEDDEDSEGSGSQSESDAKIAQLEVQLQKFMLQKKKASSEKT</sequence>
<dbReference type="VEuPathDB" id="CryptoDB:Cvel_2257"/>
<feature type="compositionally biased region" description="Basic and acidic residues" evidence="1">
    <location>
        <begin position="22"/>
        <end position="45"/>
    </location>
</feature>
<feature type="compositionally biased region" description="Basic and acidic residues" evidence="1">
    <location>
        <begin position="59"/>
        <end position="76"/>
    </location>
</feature>
<evidence type="ECO:0000313" key="2">
    <source>
        <dbReference type="EMBL" id="CUC10864.1"/>
    </source>
</evidence>
<dbReference type="EMBL" id="CDMZ01005820">
    <property type="protein sequence ID" value="CUC10865.1"/>
    <property type="molecule type" value="Genomic_DNA"/>
</dbReference>
<reference evidence="2" key="1">
    <citation type="submission" date="2014-11" db="EMBL/GenBank/DDBJ databases">
        <title>Molecular phylogeny of cliff fern family Woodsiaceae with morphological implications.</title>
        <authorList>
            <person name="Shao Y.-Z."/>
            <person name="Wei R."/>
            <person name="Zhang X.-C."/>
        </authorList>
    </citation>
    <scope>NUCLEOTIDE SEQUENCE</scope>
</reference>
<protein>
    <submittedName>
        <fullName evidence="2">Uncharacterized protein</fullName>
    </submittedName>
</protein>
<feature type="region of interest" description="Disordered" evidence="1">
    <location>
        <begin position="373"/>
        <end position="509"/>
    </location>
</feature>
<accession>A0A0K6SB30</accession>
<gene>
    <name evidence="3" type="ORF">Cvel_2257.t1</name>
    <name evidence="2" type="ORF">Cvel_2257.t2.CR1</name>
</gene>
<feature type="compositionally biased region" description="Basic and acidic residues" evidence="1">
    <location>
        <begin position="434"/>
        <end position="457"/>
    </location>
</feature>
<proteinExistence type="predicted"/>
<feature type="region of interest" description="Disordered" evidence="1">
    <location>
        <begin position="1"/>
        <end position="81"/>
    </location>
</feature>
<name>A0A0K6SB30_9ALVE</name>